<organism evidence="3 4">
    <name type="scientific">Astyanax mexicanus</name>
    <name type="common">Blind cave fish</name>
    <name type="synonym">Astyanax fasciatus mexicanus</name>
    <dbReference type="NCBI Taxonomy" id="7994"/>
    <lineage>
        <taxon>Eukaryota</taxon>
        <taxon>Metazoa</taxon>
        <taxon>Chordata</taxon>
        <taxon>Craniata</taxon>
        <taxon>Vertebrata</taxon>
        <taxon>Euteleostomi</taxon>
        <taxon>Actinopterygii</taxon>
        <taxon>Neopterygii</taxon>
        <taxon>Teleostei</taxon>
        <taxon>Ostariophysi</taxon>
        <taxon>Characiformes</taxon>
        <taxon>Characoidei</taxon>
        <taxon>Acestrorhamphidae</taxon>
        <taxon>Acestrorhamphinae</taxon>
        <taxon>Astyanax</taxon>
    </lineage>
</organism>
<keyword evidence="3" id="KW-0675">Receptor</keyword>
<gene>
    <name evidence="3" type="primary">PLA2R1</name>
    <name evidence="3" type="ORF">AMEX_G11592</name>
</gene>
<evidence type="ECO:0000313" key="4">
    <source>
        <dbReference type="Proteomes" id="UP000752171"/>
    </source>
</evidence>
<feature type="domain" description="C-type lectin" evidence="2">
    <location>
        <begin position="187"/>
        <end position="303"/>
    </location>
</feature>
<evidence type="ECO:0000259" key="2">
    <source>
        <dbReference type="PROSITE" id="PS50041"/>
    </source>
</evidence>
<comment type="caution">
    <text evidence="3">The sequence shown here is derived from an EMBL/GenBank/DDBJ whole genome shotgun (WGS) entry which is preliminary data.</text>
</comment>
<name>A0A8T2LT65_ASTMX</name>
<dbReference type="CDD" id="cd00037">
    <property type="entry name" value="CLECT"/>
    <property type="match status" value="1"/>
</dbReference>
<proteinExistence type="predicted"/>
<dbReference type="SUPFAM" id="SSF56436">
    <property type="entry name" value="C-type lectin-like"/>
    <property type="match status" value="2"/>
</dbReference>
<dbReference type="PANTHER" id="PTHR45784:SF5">
    <property type="entry name" value="C-TYPE LECTIN DOMAIN FAMILY 20 MEMBER A-RELATED"/>
    <property type="match status" value="1"/>
</dbReference>
<sequence>MDVNQWHAARKADLEFLRLLAERIRGDDPLPAPFLGLEPVNPASAVPTETHKGKKSRRKQARKARKAREDSLRSGENFGGALGVCAVSLGPRPEEDGGDLDAGCEESFLWDYSDLLTPASSEEEEDYPPAPARLPLLPSTVAVEPRSETPCVASQPWPKTFPALLTPDSARESRNPVRVFTSPAASGSSTAFRVMTQAMVWTEAQKYCRDYFTDLVTIHNQEEMNTIIAKVNGTITHFWIGLMPKMENNSTTWVWSDGSNASYRYWNTGQPGAGIGSCGELRSEDAYKWTAIDCNLLHYFVCYYQTPLILVEEKKTWWNALKYCRDNRMDLVSVHNETVQRLVENVTRTVSTPFVWLGLRHTCAQDFWFWVIGSTVCYQNWAPGNGTRVEDCSAGERSGAVQPGSKQWVSLPETHELYFICTPFT</sequence>
<dbReference type="Proteomes" id="UP000752171">
    <property type="component" value="Unassembled WGS sequence"/>
</dbReference>
<dbReference type="InterPro" id="IPR001304">
    <property type="entry name" value="C-type_lectin-like"/>
</dbReference>
<dbReference type="PANTHER" id="PTHR45784">
    <property type="entry name" value="C-TYPE LECTIN DOMAIN FAMILY 20 MEMBER A-RELATED"/>
    <property type="match status" value="1"/>
</dbReference>
<evidence type="ECO:0000313" key="3">
    <source>
        <dbReference type="EMBL" id="KAG9274630.1"/>
    </source>
</evidence>
<dbReference type="PROSITE" id="PS50041">
    <property type="entry name" value="C_TYPE_LECTIN_2"/>
    <property type="match status" value="2"/>
</dbReference>
<dbReference type="SMART" id="SM00034">
    <property type="entry name" value="CLECT"/>
    <property type="match status" value="2"/>
</dbReference>
<dbReference type="AlphaFoldDB" id="A0A8T2LT65"/>
<protein>
    <submittedName>
        <fullName evidence="3">Macrophage mannose receptor 1-like</fullName>
    </submittedName>
</protein>
<accession>A0A8T2LT65</accession>
<feature type="region of interest" description="Disordered" evidence="1">
    <location>
        <begin position="35"/>
        <end position="75"/>
    </location>
</feature>
<dbReference type="InterPro" id="IPR016186">
    <property type="entry name" value="C-type_lectin-like/link_sf"/>
</dbReference>
<feature type="compositionally biased region" description="Basic residues" evidence="1">
    <location>
        <begin position="52"/>
        <end position="66"/>
    </location>
</feature>
<reference evidence="3 4" key="1">
    <citation type="submission" date="2021-07" db="EMBL/GenBank/DDBJ databases">
        <authorList>
            <person name="Imarazene B."/>
            <person name="Zahm M."/>
            <person name="Klopp C."/>
            <person name="Cabau C."/>
            <person name="Beille S."/>
            <person name="Jouanno E."/>
            <person name="Castinel A."/>
            <person name="Lluch J."/>
            <person name="Gil L."/>
            <person name="Kuchtly C."/>
            <person name="Lopez Roques C."/>
            <person name="Donnadieu C."/>
            <person name="Parrinello H."/>
            <person name="Journot L."/>
            <person name="Du K."/>
            <person name="Schartl M."/>
            <person name="Retaux S."/>
            <person name="Guiguen Y."/>
        </authorList>
    </citation>
    <scope>NUCLEOTIDE SEQUENCE [LARGE SCALE GENOMIC DNA]</scope>
    <source>
        <strain evidence="3">Pach_M1</strain>
        <tissue evidence="3">Testis</tissue>
    </source>
</reference>
<dbReference type="InterPro" id="IPR016187">
    <property type="entry name" value="CTDL_fold"/>
</dbReference>
<dbReference type="Gene3D" id="3.10.100.10">
    <property type="entry name" value="Mannose-Binding Protein A, subunit A"/>
    <property type="match status" value="2"/>
</dbReference>
<feature type="domain" description="C-type lectin" evidence="2">
    <location>
        <begin position="298"/>
        <end position="422"/>
    </location>
</feature>
<dbReference type="EMBL" id="JAICCE010000008">
    <property type="protein sequence ID" value="KAG9274630.1"/>
    <property type="molecule type" value="Genomic_DNA"/>
</dbReference>
<dbReference type="Pfam" id="PF00059">
    <property type="entry name" value="Lectin_C"/>
    <property type="match status" value="2"/>
</dbReference>
<dbReference type="OrthoDB" id="7357196at2759"/>
<evidence type="ECO:0000256" key="1">
    <source>
        <dbReference type="SAM" id="MobiDB-lite"/>
    </source>
</evidence>